<accession>A0A8H7R9I8</accession>
<organism evidence="1 2">
    <name type="scientific">Mucor plumbeus</name>
    <dbReference type="NCBI Taxonomy" id="97098"/>
    <lineage>
        <taxon>Eukaryota</taxon>
        <taxon>Fungi</taxon>
        <taxon>Fungi incertae sedis</taxon>
        <taxon>Mucoromycota</taxon>
        <taxon>Mucoromycotina</taxon>
        <taxon>Mucoromycetes</taxon>
        <taxon>Mucorales</taxon>
        <taxon>Mucorineae</taxon>
        <taxon>Mucoraceae</taxon>
        <taxon>Mucor</taxon>
    </lineage>
</organism>
<dbReference type="AlphaFoldDB" id="A0A8H7R9I8"/>
<proteinExistence type="predicted"/>
<protein>
    <submittedName>
        <fullName evidence="1">Uncharacterized protein</fullName>
    </submittedName>
</protein>
<dbReference type="EMBL" id="JAEPRC010000157">
    <property type="protein sequence ID" value="KAG2206205.1"/>
    <property type="molecule type" value="Genomic_DNA"/>
</dbReference>
<evidence type="ECO:0000313" key="1">
    <source>
        <dbReference type="EMBL" id="KAG2206205.1"/>
    </source>
</evidence>
<comment type="caution">
    <text evidence="1">The sequence shown here is derived from an EMBL/GenBank/DDBJ whole genome shotgun (WGS) entry which is preliminary data.</text>
</comment>
<gene>
    <name evidence="1" type="ORF">INT46_002981</name>
</gene>
<evidence type="ECO:0000313" key="2">
    <source>
        <dbReference type="Proteomes" id="UP000650833"/>
    </source>
</evidence>
<reference evidence="1" key="1">
    <citation type="submission" date="2020-12" db="EMBL/GenBank/DDBJ databases">
        <title>Metabolic potential, ecology and presence of endohyphal bacteria is reflected in genomic diversity of Mucoromycotina.</title>
        <authorList>
            <person name="Muszewska A."/>
            <person name="Okrasinska A."/>
            <person name="Steczkiewicz K."/>
            <person name="Drgas O."/>
            <person name="Orlowska M."/>
            <person name="Perlinska-Lenart U."/>
            <person name="Aleksandrzak-Piekarczyk T."/>
            <person name="Szatraj K."/>
            <person name="Zielenkiewicz U."/>
            <person name="Pilsyk S."/>
            <person name="Malc E."/>
            <person name="Mieczkowski P."/>
            <person name="Kruszewska J.S."/>
            <person name="Biernat P."/>
            <person name="Pawlowska J."/>
        </authorList>
    </citation>
    <scope>NUCLEOTIDE SEQUENCE</scope>
    <source>
        <strain evidence="1">CBS 226.32</strain>
    </source>
</reference>
<name>A0A8H7R9I8_9FUNG</name>
<dbReference type="Proteomes" id="UP000650833">
    <property type="component" value="Unassembled WGS sequence"/>
</dbReference>
<sequence length="583" mass="63800">MFEQLLKHCSPFTNFYNSVSTAFQHSDNKPNYFASDIIGSFITMNESEEEEHFMVIDKMLLPKKLAIPTEESTVNATIFSPLVGSKSHNDISELDDNEKYFMFADKTQTENLTKASISSAPDNILNSCNFNDNCSIIDEIEEDFFMTTEQESLSAKSALVVNHSVGTIDNDITATTCSDSNEFVMVEQLDYNPFSGNTDSSRILEEIERYFMTIDNPMDHVDPHSRLSKPLSTEIAIFRVFVDKLVTTPAICLLNRVGNFAATPVVLLNYFCTMATTNSCLANFFTLSTAAPVVDNAYVLVNMASNAATRFTLVKHIRKFAASPRYLVGRLCNITTVNSVCCVSKKPATVSHSNLVLKSFRAFASAYNSMTNVLYKIATVPTHLANCVSATIPDVKVNATRKSTIIFTSVSMAKSLRKLAAVSTLMANGFHSITATPMCLFKHLSFSVHASTHVCASVNACVNTARQAPNKSTTITGSGSITKSLRKLSAAHTKMVNCLYTIAITPGHLLHCIGVNIANVNGNAYRRYPAVSTVGPITKTLYTFATVHNFMVNGLYKIVATPTPLLNCVGAKIGIFEKNATGR</sequence>
<keyword evidence="2" id="KW-1185">Reference proteome</keyword>